<dbReference type="PIRSF" id="PIRSF019574">
    <property type="entry name" value="Periplasmic_polyamine_BP"/>
    <property type="match status" value="1"/>
</dbReference>
<evidence type="ECO:0000256" key="2">
    <source>
        <dbReference type="ARBA" id="ARBA00022448"/>
    </source>
</evidence>
<feature type="signal peptide" evidence="6">
    <location>
        <begin position="1"/>
        <end position="23"/>
    </location>
</feature>
<dbReference type="SUPFAM" id="SSF53850">
    <property type="entry name" value="Periplasmic binding protein-like II"/>
    <property type="match status" value="1"/>
</dbReference>
<proteinExistence type="predicted"/>
<dbReference type="Pfam" id="PF13416">
    <property type="entry name" value="SBP_bac_8"/>
    <property type="match status" value="1"/>
</dbReference>
<reference evidence="7 8" key="1">
    <citation type="journal article" date="2017" name="Int. J. Syst. Evol. Microbiol.">
        <title>Desulfovibrio senegalensis sp. nov., a mesophilic sulfate reducer isolated from marine sediment.</title>
        <authorList>
            <person name="Thioye A."/>
            <person name="Gam Z.B.A."/>
            <person name="Mbengue M."/>
            <person name="Cayol J.L."/>
            <person name="Joseph-Bartoli M."/>
            <person name="Toure-Kane C."/>
            <person name="Labat M."/>
        </authorList>
    </citation>
    <scope>NUCLEOTIDE SEQUENCE [LARGE SCALE GENOMIC DNA]</scope>
    <source>
        <strain evidence="7 8">DSM 101509</strain>
    </source>
</reference>
<dbReference type="RefSeq" id="WP_151149098.1">
    <property type="nucleotide sequence ID" value="NZ_WAIE01000001.1"/>
</dbReference>
<feature type="binding site" evidence="5">
    <location>
        <begin position="166"/>
        <end position="169"/>
    </location>
    <ligand>
        <name>spermidine</name>
        <dbReference type="ChEBI" id="CHEBI:57834"/>
    </ligand>
</feature>
<feature type="chain" id="PRO_5027026509" evidence="6">
    <location>
        <begin position="24"/>
        <end position="346"/>
    </location>
</feature>
<dbReference type="GO" id="GO:0019808">
    <property type="term" value="F:polyamine binding"/>
    <property type="evidence" value="ECO:0007669"/>
    <property type="project" value="InterPro"/>
</dbReference>
<evidence type="ECO:0000256" key="4">
    <source>
        <dbReference type="ARBA" id="ARBA00022764"/>
    </source>
</evidence>
<comment type="caution">
    <text evidence="7">The sequence shown here is derived from an EMBL/GenBank/DDBJ whole genome shotgun (WGS) entry which is preliminary data.</text>
</comment>
<dbReference type="GO" id="GO:0015846">
    <property type="term" value="P:polyamine transport"/>
    <property type="evidence" value="ECO:0007669"/>
    <property type="project" value="InterPro"/>
</dbReference>
<comment type="subcellular location">
    <subcellularLocation>
        <location evidence="1">Periplasm</location>
    </subcellularLocation>
</comment>
<feature type="binding site" evidence="5">
    <location>
        <position position="325"/>
    </location>
    <ligand>
        <name>spermidine</name>
        <dbReference type="ChEBI" id="CHEBI:57834"/>
    </ligand>
</feature>
<organism evidence="7 8">
    <name type="scientific">Pseudodesulfovibrio senegalensis</name>
    <dbReference type="NCBI Taxonomy" id="1721087"/>
    <lineage>
        <taxon>Bacteria</taxon>
        <taxon>Pseudomonadati</taxon>
        <taxon>Thermodesulfobacteriota</taxon>
        <taxon>Desulfovibrionia</taxon>
        <taxon>Desulfovibrionales</taxon>
        <taxon>Desulfovibrionaceae</taxon>
    </lineage>
</organism>
<feature type="binding site" evidence="5">
    <location>
        <position position="35"/>
    </location>
    <ligand>
        <name>spermidine</name>
        <dbReference type="ChEBI" id="CHEBI:57834"/>
    </ligand>
</feature>
<dbReference type="PANTHER" id="PTHR30222">
    <property type="entry name" value="SPERMIDINE/PUTRESCINE-BINDING PERIPLASMIC PROTEIN"/>
    <property type="match status" value="1"/>
</dbReference>
<dbReference type="EMBL" id="WAIE01000001">
    <property type="protein sequence ID" value="KAB1442908.1"/>
    <property type="molecule type" value="Genomic_DNA"/>
</dbReference>
<evidence type="ECO:0000256" key="3">
    <source>
        <dbReference type="ARBA" id="ARBA00022729"/>
    </source>
</evidence>
<evidence type="ECO:0000256" key="5">
    <source>
        <dbReference type="PIRSR" id="PIRSR019574-1"/>
    </source>
</evidence>
<accession>A0A6N6N544</accession>
<feature type="binding site" evidence="5">
    <location>
        <position position="84"/>
    </location>
    <ligand>
        <name>spermidine</name>
        <dbReference type="ChEBI" id="CHEBI:57834"/>
    </ligand>
</feature>
<dbReference type="AlphaFoldDB" id="A0A6N6N544"/>
<dbReference type="PANTHER" id="PTHR30222:SF17">
    <property type="entry name" value="SPERMIDINE_PUTRESCINE-BINDING PERIPLASMIC PROTEIN"/>
    <property type="match status" value="1"/>
</dbReference>
<dbReference type="InterPro" id="IPR006059">
    <property type="entry name" value="SBP"/>
</dbReference>
<evidence type="ECO:0000256" key="6">
    <source>
        <dbReference type="SAM" id="SignalP"/>
    </source>
</evidence>
<keyword evidence="3 6" id="KW-0732">Signal</keyword>
<sequence length="346" mass="39174">MKKIVILAIALLLSLATAGLVRAESRTVYVYNWTEYIPEGVIERFTEETGIKVVYTTYESNEAMYAKLKVLDSTGFDVIFPSSYFVSKMGKEGMLMPIDKSKLNNFKNLDDRQLNHSFDPANRYSVPYTWGGTGILVNPEQVGPAPEKWADLWDSRFKGTLLLQDDLREVFGMALKKLGYSLNDTDPEHIREAYEDLVKLMPSVRTFNSDSPKVPFLNEEVYAGMIWNGEAHVAMEEMDSLRFVWPAEGAILWMDCLCIPAGAKNVDEAHAFIDFLLRPDVAATMVREWGYATPNKAAMALLDEATRNDPAIFPPLSVMEKSEFQNDIGEAVTVYEQYWNKLKANQ</sequence>
<dbReference type="Gene3D" id="3.40.190.10">
    <property type="entry name" value="Periplasmic binding protein-like II"/>
    <property type="match status" value="2"/>
</dbReference>
<keyword evidence="4" id="KW-0574">Periplasm</keyword>
<evidence type="ECO:0000313" key="7">
    <source>
        <dbReference type="EMBL" id="KAB1442908.1"/>
    </source>
</evidence>
<dbReference type="InterPro" id="IPR001188">
    <property type="entry name" value="Sperm_putr-bd"/>
</dbReference>
<dbReference type="Proteomes" id="UP000438699">
    <property type="component" value="Unassembled WGS sequence"/>
</dbReference>
<dbReference type="CDD" id="cd13590">
    <property type="entry name" value="PBP2_PotD_PotF_like"/>
    <property type="match status" value="1"/>
</dbReference>
<protein>
    <submittedName>
        <fullName evidence="7">Extracellular solute-binding protein</fullName>
    </submittedName>
</protein>
<dbReference type="OrthoDB" id="9769319at2"/>
<evidence type="ECO:0000256" key="1">
    <source>
        <dbReference type="ARBA" id="ARBA00004418"/>
    </source>
</evidence>
<gene>
    <name evidence="7" type="ORF">F8A88_01130</name>
</gene>
<keyword evidence="2" id="KW-0813">Transport</keyword>
<name>A0A6N6N544_9BACT</name>
<evidence type="ECO:0000313" key="8">
    <source>
        <dbReference type="Proteomes" id="UP000438699"/>
    </source>
</evidence>
<dbReference type="GO" id="GO:0042597">
    <property type="term" value="C:periplasmic space"/>
    <property type="evidence" value="ECO:0007669"/>
    <property type="project" value="UniProtKB-SubCell"/>
</dbReference>
<keyword evidence="8" id="KW-1185">Reference proteome</keyword>
<dbReference type="PRINTS" id="PR00909">
    <property type="entry name" value="SPERMDNBNDNG"/>
</dbReference>